<gene>
    <name evidence="2" type="ORF">BCR44DRAFT_1026539</name>
</gene>
<protein>
    <submittedName>
        <fullName evidence="2">Uncharacterized protein</fullName>
    </submittedName>
</protein>
<evidence type="ECO:0000256" key="1">
    <source>
        <dbReference type="SAM" id="MobiDB-lite"/>
    </source>
</evidence>
<dbReference type="Proteomes" id="UP000193411">
    <property type="component" value="Unassembled WGS sequence"/>
</dbReference>
<proteinExistence type="predicted"/>
<keyword evidence="3" id="KW-1185">Reference proteome</keyword>
<comment type="caution">
    <text evidence="2">The sequence shown here is derived from an EMBL/GenBank/DDBJ whole genome shotgun (WGS) entry which is preliminary data.</text>
</comment>
<evidence type="ECO:0000313" key="2">
    <source>
        <dbReference type="EMBL" id="ORZ37847.1"/>
    </source>
</evidence>
<evidence type="ECO:0000313" key="3">
    <source>
        <dbReference type="Proteomes" id="UP000193411"/>
    </source>
</evidence>
<accession>A0A1Y2HTC2</accession>
<dbReference type="AlphaFoldDB" id="A0A1Y2HTC2"/>
<organism evidence="2 3">
    <name type="scientific">Catenaria anguillulae PL171</name>
    <dbReference type="NCBI Taxonomy" id="765915"/>
    <lineage>
        <taxon>Eukaryota</taxon>
        <taxon>Fungi</taxon>
        <taxon>Fungi incertae sedis</taxon>
        <taxon>Blastocladiomycota</taxon>
        <taxon>Blastocladiomycetes</taxon>
        <taxon>Blastocladiales</taxon>
        <taxon>Catenariaceae</taxon>
        <taxon>Catenaria</taxon>
    </lineage>
</organism>
<dbReference type="EMBL" id="MCFL01000011">
    <property type="protein sequence ID" value="ORZ37847.1"/>
    <property type="molecule type" value="Genomic_DNA"/>
</dbReference>
<sequence length="192" mass="21344">MPHVTESCWANPGHAAALDVPAPPDSRPLPHASVPCHPFRHSTQTRQLLQPQLPGSPRRQRLSPHLFQGCPTQRRVLGNEWPRKLELGHVLDGLRKVLAHLVMRREHGAPVAPHEVHGRDHHVERMDNGECEARSTPRSRADRRISSRALTVVMHTVVTCESGGEPAVPSGCVASNERNGRYKRGPCSSSWR</sequence>
<reference evidence="2 3" key="1">
    <citation type="submission" date="2016-07" db="EMBL/GenBank/DDBJ databases">
        <title>Pervasive Adenine N6-methylation of Active Genes in Fungi.</title>
        <authorList>
            <consortium name="DOE Joint Genome Institute"/>
            <person name="Mondo S.J."/>
            <person name="Dannebaum R.O."/>
            <person name="Kuo R.C."/>
            <person name="Labutti K."/>
            <person name="Haridas S."/>
            <person name="Kuo A."/>
            <person name="Salamov A."/>
            <person name="Ahrendt S.R."/>
            <person name="Lipzen A."/>
            <person name="Sullivan W."/>
            <person name="Andreopoulos W.B."/>
            <person name="Clum A."/>
            <person name="Lindquist E."/>
            <person name="Daum C."/>
            <person name="Ramamoorthy G.K."/>
            <person name="Gryganskyi A."/>
            <person name="Culley D."/>
            <person name="Magnuson J.K."/>
            <person name="James T.Y."/>
            <person name="O'Malley M.A."/>
            <person name="Stajich J.E."/>
            <person name="Spatafora J.W."/>
            <person name="Visel A."/>
            <person name="Grigoriev I.V."/>
        </authorList>
    </citation>
    <scope>NUCLEOTIDE SEQUENCE [LARGE SCALE GENOMIC DNA]</scope>
    <source>
        <strain evidence="2 3">PL171</strain>
    </source>
</reference>
<feature type="region of interest" description="Disordered" evidence="1">
    <location>
        <begin position="163"/>
        <end position="192"/>
    </location>
</feature>
<name>A0A1Y2HTC2_9FUNG</name>